<evidence type="ECO:0000256" key="1">
    <source>
        <dbReference type="ARBA" id="ARBA00009726"/>
    </source>
</evidence>
<dbReference type="SUPFAM" id="SSF52540">
    <property type="entry name" value="P-loop containing nucleoside triphosphate hydrolases"/>
    <property type="match status" value="1"/>
</dbReference>
<keyword evidence="2" id="KW-0813">Transport</keyword>
<dbReference type="CDD" id="cd03244">
    <property type="entry name" value="ABCC_MRP_domain2"/>
    <property type="match status" value="1"/>
</dbReference>
<dbReference type="SMART" id="SM00382">
    <property type="entry name" value="AAA"/>
    <property type="match status" value="1"/>
</dbReference>
<dbReference type="GO" id="GO:0016020">
    <property type="term" value="C:membrane"/>
    <property type="evidence" value="ECO:0007669"/>
    <property type="project" value="TreeGrafter"/>
</dbReference>
<dbReference type="InterPro" id="IPR050173">
    <property type="entry name" value="ABC_transporter_C-like"/>
</dbReference>
<keyword evidence="4" id="KW-0677">Repeat</keyword>
<evidence type="ECO:0000313" key="11">
    <source>
        <dbReference type="Proteomes" id="UP001145021"/>
    </source>
</evidence>
<sequence length="261" mass="29204">MRYREGLDLVLKGISFKIKGKQKIGVVGRTGAGKSSLTYALMRIVEPAAGTIFIDGIDISTIELNALRSQISIVPQDPVLFEGTVRDNLDPKGEFTDKEIWEVVNKAHIQDLLKTPTAKYAPSNNCQSNFFDMASRPWVEKTGLDKWVTSNGKNFSVGQRQLISLCRALLWRRPILILDEATANIDMATDKIMQQVVQAEFQSSTVITIAHRLDTIMNSDKILVVDNGRIAEYDTPSNLLAQSNSQFAKLIENMNFNKRNN</sequence>
<name>A0A9W8CLS3_9FUNG</name>
<dbReference type="GO" id="GO:0042626">
    <property type="term" value="F:ATPase-coupled transmembrane transporter activity"/>
    <property type="evidence" value="ECO:0007669"/>
    <property type="project" value="TreeGrafter"/>
</dbReference>
<comment type="similarity">
    <text evidence="1">Belongs to the ABC transporter superfamily. ABCC family. Conjugate transporter (TC 3.A.1.208) subfamily.</text>
</comment>
<dbReference type="AlphaFoldDB" id="A0A9W8CLS3"/>
<dbReference type="InterPro" id="IPR003593">
    <property type="entry name" value="AAA+_ATPase"/>
</dbReference>
<comment type="caution">
    <text evidence="10">The sequence shown here is derived from an EMBL/GenBank/DDBJ whole genome shotgun (WGS) entry which is preliminary data.</text>
</comment>
<evidence type="ECO:0000256" key="7">
    <source>
        <dbReference type="ARBA" id="ARBA00022989"/>
    </source>
</evidence>
<accession>A0A9W8CLS3</accession>
<dbReference type="GO" id="GO:0016887">
    <property type="term" value="F:ATP hydrolysis activity"/>
    <property type="evidence" value="ECO:0007669"/>
    <property type="project" value="InterPro"/>
</dbReference>
<dbReference type="PROSITE" id="PS00211">
    <property type="entry name" value="ABC_TRANSPORTER_1"/>
    <property type="match status" value="1"/>
</dbReference>
<dbReference type="Pfam" id="PF00005">
    <property type="entry name" value="ABC_tran"/>
    <property type="match status" value="1"/>
</dbReference>
<evidence type="ECO:0000313" key="10">
    <source>
        <dbReference type="EMBL" id="KAJ1646979.1"/>
    </source>
</evidence>
<evidence type="ECO:0000259" key="9">
    <source>
        <dbReference type="PROSITE" id="PS50893"/>
    </source>
</evidence>
<dbReference type="PANTHER" id="PTHR24223">
    <property type="entry name" value="ATP-BINDING CASSETTE SUB-FAMILY C"/>
    <property type="match status" value="1"/>
</dbReference>
<dbReference type="EMBL" id="JANBOH010000043">
    <property type="protein sequence ID" value="KAJ1646979.1"/>
    <property type="molecule type" value="Genomic_DNA"/>
</dbReference>
<reference evidence="10" key="1">
    <citation type="submission" date="2022-07" db="EMBL/GenBank/DDBJ databases">
        <title>Phylogenomic reconstructions and comparative analyses of Kickxellomycotina fungi.</title>
        <authorList>
            <person name="Reynolds N.K."/>
            <person name="Stajich J.E."/>
            <person name="Barry K."/>
            <person name="Grigoriev I.V."/>
            <person name="Crous P."/>
            <person name="Smith M.E."/>
        </authorList>
    </citation>
    <scope>NUCLEOTIDE SEQUENCE</scope>
    <source>
        <strain evidence="10">NBRC 105413</strain>
    </source>
</reference>
<keyword evidence="8" id="KW-0472">Membrane</keyword>
<protein>
    <submittedName>
        <fullName evidence="10">Canalicular multispecific organic anion transporter 1</fullName>
    </submittedName>
</protein>
<dbReference type="InterPro" id="IPR017871">
    <property type="entry name" value="ABC_transporter-like_CS"/>
</dbReference>
<dbReference type="FunFam" id="3.40.50.300:FF:000610">
    <property type="entry name" value="Multidrug resistance-associated ABC transporter"/>
    <property type="match status" value="1"/>
</dbReference>
<organism evidence="10 11">
    <name type="scientific">Coemansia asiatica</name>
    <dbReference type="NCBI Taxonomy" id="1052880"/>
    <lineage>
        <taxon>Eukaryota</taxon>
        <taxon>Fungi</taxon>
        <taxon>Fungi incertae sedis</taxon>
        <taxon>Zoopagomycota</taxon>
        <taxon>Kickxellomycotina</taxon>
        <taxon>Kickxellomycetes</taxon>
        <taxon>Kickxellales</taxon>
        <taxon>Kickxellaceae</taxon>
        <taxon>Coemansia</taxon>
    </lineage>
</organism>
<keyword evidence="3" id="KW-0812">Transmembrane</keyword>
<keyword evidence="7" id="KW-1133">Transmembrane helix</keyword>
<gene>
    <name evidence="10" type="primary">ABCC2_1</name>
    <name evidence="10" type="ORF">LPJ64_001600</name>
</gene>
<evidence type="ECO:0000256" key="3">
    <source>
        <dbReference type="ARBA" id="ARBA00022692"/>
    </source>
</evidence>
<proteinExistence type="inferred from homology"/>
<dbReference type="InterPro" id="IPR003439">
    <property type="entry name" value="ABC_transporter-like_ATP-bd"/>
</dbReference>
<evidence type="ECO:0000256" key="4">
    <source>
        <dbReference type="ARBA" id="ARBA00022737"/>
    </source>
</evidence>
<evidence type="ECO:0000256" key="2">
    <source>
        <dbReference type="ARBA" id="ARBA00022448"/>
    </source>
</evidence>
<dbReference type="PROSITE" id="PS50893">
    <property type="entry name" value="ABC_TRANSPORTER_2"/>
    <property type="match status" value="1"/>
</dbReference>
<dbReference type="InterPro" id="IPR027417">
    <property type="entry name" value="P-loop_NTPase"/>
</dbReference>
<dbReference type="Gene3D" id="3.40.50.300">
    <property type="entry name" value="P-loop containing nucleotide triphosphate hydrolases"/>
    <property type="match status" value="1"/>
</dbReference>
<dbReference type="GO" id="GO:0005524">
    <property type="term" value="F:ATP binding"/>
    <property type="evidence" value="ECO:0007669"/>
    <property type="project" value="UniProtKB-KW"/>
</dbReference>
<keyword evidence="11" id="KW-1185">Reference proteome</keyword>
<evidence type="ECO:0000256" key="6">
    <source>
        <dbReference type="ARBA" id="ARBA00022840"/>
    </source>
</evidence>
<feature type="domain" description="ABC transporter" evidence="9">
    <location>
        <begin position="1"/>
        <end position="252"/>
    </location>
</feature>
<keyword evidence="5" id="KW-0547">Nucleotide-binding</keyword>
<keyword evidence="6" id="KW-0067">ATP-binding</keyword>
<evidence type="ECO:0000256" key="8">
    <source>
        <dbReference type="ARBA" id="ARBA00023136"/>
    </source>
</evidence>
<evidence type="ECO:0000256" key="5">
    <source>
        <dbReference type="ARBA" id="ARBA00022741"/>
    </source>
</evidence>
<dbReference type="Proteomes" id="UP001145021">
    <property type="component" value="Unassembled WGS sequence"/>
</dbReference>